<gene>
    <name evidence="4" type="ORF">C7M84_003663</name>
</gene>
<dbReference type="GO" id="GO:0007005">
    <property type="term" value="P:mitochondrion organization"/>
    <property type="evidence" value="ECO:0007669"/>
    <property type="project" value="InterPro"/>
</dbReference>
<reference evidence="4 5" key="1">
    <citation type="submission" date="2018-04" db="EMBL/GenBank/DDBJ databases">
        <authorList>
            <person name="Zhang X."/>
            <person name="Yuan J."/>
            <person name="Li F."/>
            <person name="Xiang J."/>
        </authorList>
    </citation>
    <scope>NUCLEOTIDE SEQUENCE [LARGE SCALE GENOMIC DNA]</scope>
    <source>
        <tissue evidence="4">Muscle</tissue>
    </source>
</reference>
<keyword evidence="5" id="KW-1185">Reference proteome</keyword>
<accession>A0A3R7MIR8</accession>
<comment type="caution">
    <text evidence="4">The sequence shown here is derived from an EMBL/GenBank/DDBJ whole genome shotgun (WGS) entry which is preliminary data.</text>
</comment>
<name>A0A3R7MIR8_PENVA</name>
<dbReference type="Proteomes" id="UP000283509">
    <property type="component" value="Unassembled WGS sequence"/>
</dbReference>
<dbReference type="PANTHER" id="PTHR13523">
    <property type="entry name" value="COILED-COIL-HELIX-COILED-COIL-HELIX DOMAIN CONTAINING 2/NUR77"/>
    <property type="match status" value="1"/>
</dbReference>
<dbReference type="OrthoDB" id="1106148at2759"/>
<dbReference type="PROSITE" id="PS51808">
    <property type="entry name" value="CHCH"/>
    <property type="match status" value="1"/>
</dbReference>
<dbReference type="EMBL" id="QCYY01001497">
    <property type="protein sequence ID" value="ROT77666.1"/>
    <property type="molecule type" value="Genomic_DNA"/>
</dbReference>
<evidence type="ECO:0000256" key="1">
    <source>
        <dbReference type="ARBA" id="ARBA00023157"/>
    </source>
</evidence>
<evidence type="ECO:0000313" key="4">
    <source>
        <dbReference type="EMBL" id="ROT77666.1"/>
    </source>
</evidence>
<proteinExistence type="predicted"/>
<dbReference type="STRING" id="6689.A0A3R7MIR8"/>
<evidence type="ECO:0000259" key="3">
    <source>
        <dbReference type="Pfam" id="PF06747"/>
    </source>
</evidence>
<feature type="domain" description="CHCH" evidence="3">
    <location>
        <begin position="69"/>
        <end position="101"/>
    </location>
</feature>
<reference evidence="4 5" key="2">
    <citation type="submission" date="2019-01" db="EMBL/GenBank/DDBJ databases">
        <title>The decoding of complex shrimp genome reveals the adaptation for benthos swimmer, frequently molting mechanism and breeding impact on genome.</title>
        <authorList>
            <person name="Sun Y."/>
            <person name="Gao Y."/>
            <person name="Yu Y."/>
        </authorList>
    </citation>
    <scope>NUCLEOTIDE SEQUENCE [LARGE SCALE GENOMIC DNA]</scope>
    <source>
        <tissue evidence="4">Muscle</tissue>
    </source>
</reference>
<evidence type="ECO:0000256" key="2">
    <source>
        <dbReference type="SAM" id="MobiDB-lite"/>
    </source>
</evidence>
<organism evidence="4 5">
    <name type="scientific">Penaeus vannamei</name>
    <name type="common">Whiteleg shrimp</name>
    <name type="synonym">Litopenaeus vannamei</name>
    <dbReference type="NCBI Taxonomy" id="6689"/>
    <lineage>
        <taxon>Eukaryota</taxon>
        <taxon>Metazoa</taxon>
        <taxon>Ecdysozoa</taxon>
        <taxon>Arthropoda</taxon>
        <taxon>Crustacea</taxon>
        <taxon>Multicrustacea</taxon>
        <taxon>Malacostraca</taxon>
        <taxon>Eumalacostraca</taxon>
        <taxon>Eucarida</taxon>
        <taxon>Decapoda</taxon>
        <taxon>Dendrobranchiata</taxon>
        <taxon>Penaeoidea</taxon>
        <taxon>Penaeidae</taxon>
        <taxon>Penaeus</taxon>
    </lineage>
</organism>
<dbReference type="GO" id="GO:0005739">
    <property type="term" value="C:mitochondrion"/>
    <property type="evidence" value="ECO:0007669"/>
    <property type="project" value="TreeGrafter"/>
</dbReference>
<dbReference type="InterPro" id="IPR010625">
    <property type="entry name" value="CHCH"/>
</dbReference>
<keyword evidence="1" id="KW-1015">Disulfide bond</keyword>
<dbReference type="AlphaFoldDB" id="A0A3R7MIR8"/>
<dbReference type="Pfam" id="PF06747">
    <property type="entry name" value="CHCH"/>
    <property type="match status" value="1"/>
</dbReference>
<feature type="region of interest" description="Disordered" evidence="2">
    <location>
        <begin position="19"/>
        <end position="65"/>
    </location>
</feature>
<dbReference type="PANTHER" id="PTHR13523:SF2">
    <property type="entry name" value="COILED-COIL-HELIX-COILED-COIL-HELIX DOMAIN CONTAINING 2, ISOFORM A-RELATED"/>
    <property type="match status" value="1"/>
</dbReference>
<dbReference type="GO" id="GO:0005634">
    <property type="term" value="C:nucleus"/>
    <property type="evidence" value="ECO:0007669"/>
    <property type="project" value="TreeGrafter"/>
</dbReference>
<feature type="compositionally biased region" description="Low complexity" evidence="2">
    <location>
        <begin position="19"/>
        <end position="62"/>
    </location>
</feature>
<dbReference type="InterPro" id="IPR055304">
    <property type="entry name" value="CHCHD2/10-like"/>
</dbReference>
<sequence length="108" mass="11243">MAATAGGVAVGSAVGHVVGHALTSGGSSSSEQPQQAAPAPAQPQGYPQYQGYPQQPYAQSGPTEPQGPCAWEIKQFLQCAQTQSDVSVCEGFNEALRQCKAQYREMTA</sequence>
<protein>
    <submittedName>
        <fullName evidence="4">Putative gamma-subunit,methylmalonyl-CoA decarboxylase</fullName>
    </submittedName>
</protein>
<evidence type="ECO:0000313" key="5">
    <source>
        <dbReference type="Proteomes" id="UP000283509"/>
    </source>
</evidence>